<sequence length="196" mass="21920">MEPEKKKRKLVDVNTKLAIVKHLSEGHSIRATADKFGISKGTVQAAKENRESILNKAESNHSLSKARIVEQSEVNVILWRWFASARVKGYPISGPILQAKAKQIANELGVEGGDFSASEGWLHKWKERNNVRSYKISGESGNVDLERAEQWKSTLKSLLLGYDLKNVFNMDETVFFRALPDATLNHAKQSCNGGKQ</sequence>
<dbReference type="SUPFAM" id="SSF46689">
    <property type="entry name" value="Homeodomain-like"/>
    <property type="match status" value="1"/>
</dbReference>
<dbReference type="InterPro" id="IPR006600">
    <property type="entry name" value="HTH_CenpB_DNA-bd_dom"/>
</dbReference>
<dbReference type="GO" id="GO:0003677">
    <property type="term" value="F:DNA binding"/>
    <property type="evidence" value="ECO:0007669"/>
    <property type="project" value="UniProtKB-KW"/>
</dbReference>
<protein>
    <recommendedName>
        <fullName evidence="2">HTH CENPB-type domain-containing protein</fullName>
    </recommendedName>
</protein>
<evidence type="ECO:0000313" key="4">
    <source>
        <dbReference type="Proteomes" id="UP001605036"/>
    </source>
</evidence>
<name>A0ABD1YHY5_9MARC</name>
<proteinExistence type="predicted"/>
<evidence type="ECO:0000256" key="1">
    <source>
        <dbReference type="ARBA" id="ARBA00023125"/>
    </source>
</evidence>
<evidence type="ECO:0000259" key="2">
    <source>
        <dbReference type="PROSITE" id="PS51253"/>
    </source>
</evidence>
<dbReference type="AlphaFoldDB" id="A0ABD1YHY5"/>
<organism evidence="3 4">
    <name type="scientific">Riccia fluitans</name>
    <dbReference type="NCBI Taxonomy" id="41844"/>
    <lineage>
        <taxon>Eukaryota</taxon>
        <taxon>Viridiplantae</taxon>
        <taxon>Streptophyta</taxon>
        <taxon>Embryophyta</taxon>
        <taxon>Marchantiophyta</taxon>
        <taxon>Marchantiopsida</taxon>
        <taxon>Marchantiidae</taxon>
        <taxon>Marchantiales</taxon>
        <taxon>Ricciaceae</taxon>
        <taxon>Riccia</taxon>
    </lineage>
</organism>
<dbReference type="Gene3D" id="1.10.10.60">
    <property type="entry name" value="Homeodomain-like"/>
    <property type="match status" value="2"/>
</dbReference>
<dbReference type="EMBL" id="JBHFFA010000004">
    <property type="protein sequence ID" value="KAL2630270.1"/>
    <property type="molecule type" value="Genomic_DNA"/>
</dbReference>
<evidence type="ECO:0000313" key="3">
    <source>
        <dbReference type="EMBL" id="KAL2630270.1"/>
    </source>
</evidence>
<dbReference type="InterPro" id="IPR009057">
    <property type="entry name" value="Homeodomain-like_sf"/>
</dbReference>
<keyword evidence="1" id="KW-0238">DNA-binding</keyword>
<dbReference type="PANTHER" id="PTHR19303:SF73">
    <property type="entry name" value="PROTEIN PDC2"/>
    <property type="match status" value="1"/>
</dbReference>
<dbReference type="Proteomes" id="UP001605036">
    <property type="component" value="Unassembled WGS sequence"/>
</dbReference>
<accession>A0ABD1YHY5</accession>
<dbReference type="PANTHER" id="PTHR19303">
    <property type="entry name" value="TRANSPOSON"/>
    <property type="match status" value="1"/>
</dbReference>
<feature type="domain" description="HTH CENPB-type" evidence="2">
    <location>
        <begin position="62"/>
        <end position="135"/>
    </location>
</feature>
<comment type="caution">
    <text evidence="3">The sequence shown here is derived from an EMBL/GenBank/DDBJ whole genome shotgun (WGS) entry which is preliminary data.</text>
</comment>
<dbReference type="InterPro" id="IPR050863">
    <property type="entry name" value="CenT-Element_Derived"/>
</dbReference>
<gene>
    <name evidence="3" type="ORF">R1flu_014956</name>
</gene>
<keyword evidence="4" id="KW-1185">Reference proteome</keyword>
<dbReference type="Pfam" id="PF13384">
    <property type="entry name" value="HTH_23"/>
    <property type="match status" value="1"/>
</dbReference>
<dbReference type="Pfam" id="PF03221">
    <property type="entry name" value="HTH_Tnp_Tc5"/>
    <property type="match status" value="1"/>
</dbReference>
<dbReference type="SMART" id="SM00674">
    <property type="entry name" value="CENPB"/>
    <property type="match status" value="1"/>
</dbReference>
<reference evidence="3 4" key="1">
    <citation type="submission" date="2024-09" db="EMBL/GenBank/DDBJ databases">
        <title>Chromosome-scale assembly of Riccia fluitans.</title>
        <authorList>
            <person name="Paukszto L."/>
            <person name="Sawicki J."/>
            <person name="Karawczyk K."/>
            <person name="Piernik-Szablinska J."/>
            <person name="Szczecinska M."/>
            <person name="Mazdziarz M."/>
        </authorList>
    </citation>
    <scope>NUCLEOTIDE SEQUENCE [LARGE SCALE GENOMIC DNA]</scope>
    <source>
        <strain evidence="3">Rf_01</strain>
        <tissue evidence="3">Aerial parts of the thallus</tissue>
    </source>
</reference>
<dbReference type="PROSITE" id="PS51253">
    <property type="entry name" value="HTH_CENPB"/>
    <property type="match status" value="1"/>
</dbReference>